<dbReference type="HOGENOM" id="CLU_005632_1_0_0"/>
<evidence type="ECO:0000313" key="7">
    <source>
        <dbReference type="EMBL" id="ADB17998.1"/>
    </source>
</evidence>
<keyword evidence="2 4" id="KW-0479">Metal-binding</keyword>
<evidence type="ECO:0000256" key="3">
    <source>
        <dbReference type="ARBA" id="ARBA00023004"/>
    </source>
</evidence>
<dbReference type="AlphaFoldDB" id="D2QXS1"/>
<feature type="domain" description="Cytochrome c" evidence="6">
    <location>
        <begin position="36"/>
        <end position="131"/>
    </location>
</feature>
<dbReference type="PROSITE" id="PS51007">
    <property type="entry name" value="CYTC"/>
    <property type="match status" value="1"/>
</dbReference>
<evidence type="ECO:0000313" key="8">
    <source>
        <dbReference type="Proteomes" id="UP000001887"/>
    </source>
</evidence>
<dbReference type="GO" id="GO:0009055">
    <property type="term" value="F:electron transfer activity"/>
    <property type="evidence" value="ECO:0007669"/>
    <property type="project" value="InterPro"/>
</dbReference>
<dbReference type="eggNOG" id="COG2010">
    <property type="taxonomic scope" value="Bacteria"/>
</dbReference>
<keyword evidence="8" id="KW-1185">Reference proteome</keyword>
<dbReference type="PANTHER" id="PTHR35889:SF3">
    <property type="entry name" value="F-BOX DOMAIN-CONTAINING PROTEIN"/>
    <property type="match status" value="1"/>
</dbReference>
<sequence precursor="true">MLRRPLPIRPLWRSLLVAVLLGIGLSTIASAADSQTDRSQQLEFFESKVRPILVEHCQKCHGPDKQRGGLRLDTFTGFSAGGESGATVVAGKPDESTLVRAVRFEDYEMPPTGKLPEQAIATLVEWVASGAYWPENDVAKEVGTASTHRTPGKITDEDRKWWAFQTPVAPPLPSAGAGWASNPVDHFIAAQRQLQGLAPAPDASKRALIRRVTFDLTGLPPTPAEIEAFLGDTHSDAYEQLVDRLLASQAYGERQARLWLDLVRYAESDGYRLDSARPHAWRYRDYVVRSFNDDKPYDQFLKEQLAGDELASPTYDSLVATGYLRLWPYEYNQRDVRGQWSAIINDITDVSADVFLGMGMGCARCHDHKFDPILQKDYFAFQSFFGGLGFREEPIYASEQQRVSDEAALATWNEKTAAIRAEMDALVEPIRKKEMKAAADRFPLDIQAIFSKPEAERTTGEQQLFELAYRQVTLEYDRAHEKLSADNKKKYQELQKQLAEHQALKPNPPVAMIATDLRPVAATTVIPGTREPQPIEPAFLTVLGDAPPSIAPTSKTTGRRLALANWLARADHPLTSRVIVNRLWQQHFGRGIVATPSDFGTLGERPSHSELLDYLATQLIAQQWSLKAIHRLLVTSRTYQQASAGSEVKVSIEKDPENKWLARMPIRRLDAEQTRDAMLLVSGQLIDGTAAAGADASAPRRSIYTKQSRNSQDPLLAAFDAADGVGSCARRNVTITATQSLLLLNGEFPLKQAAAFEKRLASQGSASGLERIRTAYQFAYGRLPTSAEETLAENYLGTASDDSAASKPEQSEADRSRWVDFCHVLLNSSEFLYVD</sequence>
<dbReference type="InterPro" id="IPR009056">
    <property type="entry name" value="Cyt_c-like_dom"/>
</dbReference>
<dbReference type="OrthoDB" id="127107at2"/>
<dbReference type="GO" id="GO:0020037">
    <property type="term" value="F:heme binding"/>
    <property type="evidence" value="ECO:0007669"/>
    <property type="project" value="InterPro"/>
</dbReference>
<evidence type="ECO:0000256" key="1">
    <source>
        <dbReference type="ARBA" id="ARBA00022617"/>
    </source>
</evidence>
<dbReference type="Pfam" id="PF07587">
    <property type="entry name" value="PSD1"/>
    <property type="match status" value="1"/>
</dbReference>
<dbReference type="Pfam" id="PF07583">
    <property type="entry name" value="PSCyt2"/>
    <property type="match status" value="1"/>
</dbReference>
<dbReference type="STRING" id="530564.Psta_3334"/>
<dbReference type="InterPro" id="IPR022655">
    <property type="entry name" value="DUF1553"/>
</dbReference>
<dbReference type="EMBL" id="CP001848">
    <property type="protein sequence ID" value="ADB17998.1"/>
    <property type="molecule type" value="Genomic_DNA"/>
</dbReference>
<dbReference type="PANTHER" id="PTHR35889">
    <property type="entry name" value="CYCLOINULO-OLIGOSACCHARIDE FRUCTANOTRANSFERASE-RELATED"/>
    <property type="match status" value="1"/>
</dbReference>
<evidence type="ECO:0000256" key="4">
    <source>
        <dbReference type="PROSITE-ProRule" id="PRU00433"/>
    </source>
</evidence>
<dbReference type="Proteomes" id="UP000001887">
    <property type="component" value="Chromosome"/>
</dbReference>
<reference evidence="7 8" key="1">
    <citation type="journal article" date="2009" name="Stand. Genomic Sci.">
        <title>Complete genome sequence of Pirellula staleyi type strain (ATCC 27377).</title>
        <authorList>
            <person name="Clum A."/>
            <person name="Tindall B.J."/>
            <person name="Sikorski J."/>
            <person name="Ivanova N."/>
            <person name="Mavrommatis K."/>
            <person name="Lucas S."/>
            <person name="Glavina del Rio T."/>
            <person name="Nolan M."/>
            <person name="Chen F."/>
            <person name="Tice H."/>
            <person name="Pitluck S."/>
            <person name="Cheng J.F."/>
            <person name="Chertkov O."/>
            <person name="Brettin T."/>
            <person name="Han C."/>
            <person name="Detter J.C."/>
            <person name="Kuske C."/>
            <person name="Bruce D."/>
            <person name="Goodwin L."/>
            <person name="Ovchinikova G."/>
            <person name="Pati A."/>
            <person name="Mikhailova N."/>
            <person name="Chen A."/>
            <person name="Palaniappan K."/>
            <person name="Land M."/>
            <person name="Hauser L."/>
            <person name="Chang Y.J."/>
            <person name="Jeffries C.D."/>
            <person name="Chain P."/>
            <person name="Rohde M."/>
            <person name="Goker M."/>
            <person name="Bristow J."/>
            <person name="Eisen J.A."/>
            <person name="Markowitz V."/>
            <person name="Hugenholtz P."/>
            <person name="Kyrpides N.C."/>
            <person name="Klenk H.P."/>
            <person name="Lapidus A."/>
        </authorList>
    </citation>
    <scope>NUCLEOTIDE SEQUENCE [LARGE SCALE GENOMIC DNA]</scope>
    <source>
        <strain evidence="8">ATCC 27377 / DSM 6068 / ICPB 4128</strain>
    </source>
</reference>
<feature type="chain" id="PRO_5003035268" description="Cytochrome c domain-containing protein" evidence="5">
    <location>
        <begin position="32"/>
        <end position="835"/>
    </location>
</feature>
<dbReference type="GO" id="GO:0046872">
    <property type="term" value="F:metal ion binding"/>
    <property type="evidence" value="ECO:0007669"/>
    <property type="project" value="UniProtKB-KW"/>
</dbReference>
<dbReference type="KEGG" id="psl:Psta_3334"/>
<keyword evidence="1 4" id="KW-0349">Heme</keyword>
<evidence type="ECO:0000256" key="5">
    <source>
        <dbReference type="SAM" id="SignalP"/>
    </source>
</evidence>
<keyword evidence="3 4" id="KW-0408">Iron</keyword>
<dbReference type="InterPro" id="IPR011429">
    <property type="entry name" value="Cyt_c_Planctomycete-type"/>
</dbReference>
<evidence type="ECO:0000256" key="2">
    <source>
        <dbReference type="ARBA" id="ARBA00022723"/>
    </source>
</evidence>
<dbReference type="Pfam" id="PF07635">
    <property type="entry name" value="PSCyt1"/>
    <property type="match status" value="1"/>
</dbReference>
<dbReference type="InterPro" id="IPR036909">
    <property type="entry name" value="Cyt_c-like_dom_sf"/>
</dbReference>
<protein>
    <recommendedName>
        <fullName evidence="6">Cytochrome c domain-containing protein</fullName>
    </recommendedName>
</protein>
<evidence type="ECO:0000259" key="6">
    <source>
        <dbReference type="PROSITE" id="PS51007"/>
    </source>
</evidence>
<gene>
    <name evidence="7" type="ordered locus">Psta_3334</name>
</gene>
<feature type="signal peptide" evidence="5">
    <location>
        <begin position="1"/>
        <end position="31"/>
    </location>
</feature>
<name>D2QXS1_PIRSD</name>
<dbReference type="InterPro" id="IPR011444">
    <property type="entry name" value="DUF1549"/>
</dbReference>
<keyword evidence="5" id="KW-0732">Signal</keyword>
<dbReference type="SUPFAM" id="SSF46626">
    <property type="entry name" value="Cytochrome c"/>
    <property type="match status" value="1"/>
</dbReference>
<organism evidence="7 8">
    <name type="scientific">Pirellula staleyi (strain ATCC 27377 / DSM 6068 / ICPB 4128)</name>
    <name type="common">Pirella staleyi</name>
    <dbReference type="NCBI Taxonomy" id="530564"/>
    <lineage>
        <taxon>Bacteria</taxon>
        <taxon>Pseudomonadati</taxon>
        <taxon>Planctomycetota</taxon>
        <taxon>Planctomycetia</taxon>
        <taxon>Pirellulales</taxon>
        <taxon>Pirellulaceae</taxon>
        <taxon>Pirellula</taxon>
    </lineage>
</organism>
<proteinExistence type="predicted"/>
<accession>D2QXS1</accession>